<reference evidence="9" key="1">
    <citation type="journal article" date="2019" name="Int. J. Syst. Evol. Microbiol.">
        <title>The Global Catalogue of Microorganisms (GCM) 10K type strain sequencing project: providing services to taxonomists for standard genome sequencing and annotation.</title>
        <authorList>
            <consortium name="The Broad Institute Genomics Platform"/>
            <consortium name="The Broad Institute Genome Sequencing Center for Infectious Disease"/>
            <person name="Wu L."/>
            <person name="Ma J."/>
        </authorList>
    </citation>
    <scope>NUCLEOTIDE SEQUENCE [LARGE SCALE GENOMIC DNA]</scope>
    <source>
        <strain evidence="9">JCM 17933</strain>
    </source>
</reference>
<evidence type="ECO:0000256" key="5">
    <source>
        <dbReference type="ARBA" id="ARBA00023136"/>
    </source>
</evidence>
<dbReference type="PANTHER" id="PTHR34187:SF2">
    <property type="entry name" value="DUF202 DOMAIN-CONTAINING PROTEIN"/>
    <property type="match status" value="1"/>
</dbReference>
<evidence type="ECO:0000256" key="2">
    <source>
        <dbReference type="ARBA" id="ARBA00022475"/>
    </source>
</evidence>
<proteinExistence type="predicted"/>
<keyword evidence="9" id="KW-1185">Reference proteome</keyword>
<feature type="transmembrane region" description="Helical" evidence="6">
    <location>
        <begin position="31"/>
        <end position="51"/>
    </location>
</feature>
<feature type="domain" description="DUF202" evidence="7">
    <location>
        <begin position="22"/>
        <end position="89"/>
    </location>
</feature>
<keyword evidence="2" id="KW-1003">Cell membrane</keyword>
<name>A0ABP8QDX9_9ACTN</name>
<dbReference type="InterPro" id="IPR052053">
    <property type="entry name" value="IM_YidH-like"/>
</dbReference>
<dbReference type="PANTHER" id="PTHR34187">
    <property type="entry name" value="FGR18P"/>
    <property type="match status" value="1"/>
</dbReference>
<accession>A0ABP8QDX9</accession>
<evidence type="ECO:0000256" key="1">
    <source>
        <dbReference type="ARBA" id="ARBA00004651"/>
    </source>
</evidence>
<dbReference type="RefSeq" id="WP_345468283.1">
    <property type="nucleotide sequence ID" value="NZ_BAABHF010000026.1"/>
</dbReference>
<dbReference type="EMBL" id="BAABHF010000026">
    <property type="protein sequence ID" value="GAA4501523.1"/>
    <property type="molecule type" value="Genomic_DNA"/>
</dbReference>
<gene>
    <name evidence="8" type="ORF">GCM10023191_051680</name>
</gene>
<dbReference type="InterPro" id="IPR003807">
    <property type="entry name" value="DUF202"/>
</dbReference>
<evidence type="ECO:0000256" key="3">
    <source>
        <dbReference type="ARBA" id="ARBA00022692"/>
    </source>
</evidence>
<keyword evidence="5 6" id="KW-0472">Membrane</keyword>
<organism evidence="8 9">
    <name type="scientific">Actinoallomurus oryzae</name>
    <dbReference type="NCBI Taxonomy" id="502180"/>
    <lineage>
        <taxon>Bacteria</taxon>
        <taxon>Bacillati</taxon>
        <taxon>Actinomycetota</taxon>
        <taxon>Actinomycetes</taxon>
        <taxon>Streptosporangiales</taxon>
        <taxon>Thermomonosporaceae</taxon>
        <taxon>Actinoallomurus</taxon>
    </lineage>
</organism>
<keyword evidence="4 6" id="KW-1133">Transmembrane helix</keyword>
<dbReference type="Proteomes" id="UP001500503">
    <property type="component" value="Unassembled WGS sequence"/>
</dbReference>
<sequence>MPSTWRTRKQALDEVGEDPDYRFSLANERTFLAWIRTSLGLLAGGVGVVQLVPHFSIPGGRTVLGLILLTLALLISASSYARWERNERAMRMSRPLPRSSVPRVLALGLSLVAVGAVVLVVRGAGGPS</sequence>
<comment type="subcellular location">
    <subcellularLocation>
        <location evidence="1">Cell membrane</location>
        <topology evidence="1">Multi-pass membrane protein</topology>
    </subcellularLocation>
</comment>
<protein>
    <submittedName>
        <fullName evidence="8">DUF202 domain-containing protein</fullName>
    </submittedName>
</protein>
<evidence type="ECO:0000259" key="7">
    <source>
        <dbReference type="Pfam" id="PF02656"/>
    </source>
</evidence>
<feature type="transmembrane region" description="Helical" evidence="6">
    <location>
        <begin position="104"/>
        <end position="125"/>
    </location>
</feature>
<evidence type="ECO:0000256" key="4">
    <source>
        <dbReference type="ARBA" id="ARBA00022989"/>
    </source>
</evidence>
<dbReference type="Pfam" id="PF02656">
    <property type="entry name" value="DUF202"/>
    <property type="match status" value="1"/>
</dbReference>
<comment type="caution">
    <text evidence="8">The sequence shown here is derived from an EMBL/GenBank/DDBJ whole genome shotgun (WGS) entry which is preliminary data.</text>
</comment>
<feature type="transmembrane region" description="Helical" evidence="6">
    <location>
        <begin position="63"/>
        <end position="83"/>
    </location>
</feature>
<evidence type="ECO:0000313" key="9">
    <source>
        <dbReference type="Proteomes" id="UP001500503"/>
    </source>
</evidence>
<keyword evidence="3 6" id="KW-0812">Transmembrane</keyword>
<evidence type="ECO:0000256" key="6">
    <source>
        <dbReference type="SAM" id="Phobius"/>
    </source>
</evidence>
<evidence type="ECO:0000313" key="8">
    <source>
        <dbReference type="EMBL" id="GAA4501523.1"/>
    </source>
</evidence>